<feature type="domain" description="YozE SAM-like" evidence="1">
    <location>
        <begin position="4"/>
        <end position="69"/>
    </location>
</feature>
<protein>
    <recommendedName>
        <fullName evidence="1">YozE SAM-like domain-containing protein</fullName>
    </recommendedName>
</protein>
<accession>A0A1G8J5X0</accession>
<dbReference type="EMBL" id="PNHE01000002">
    <property type="protein sequence ID" value="PMC59091.1"/>
    <property type="molecule type" value="Genomic_DNA"/>
</dbReference>
<dbReference type="InterPro" id="IPR023089">
    <property type="entry name" value="YozE_SAM-like"/>
</dbReference>
<keyword evidence="3" id="KW-1185">Reference proteome</keyword>
<dbReference type="Pfam" id="PF06855">
    <property type="entry name" value="YozE_SAM_like"/>
    <property type="match status" value="1"/>
</dbReference>
<proteinExistence type="predicted"/>
<name>A0A1G8J5X0_9LACT</name>
<dbReference type="Gene3D" id="1.10.150.260">
    <property type="entry name" value="YozE SAM-like"/>
    <property type="match status" value="1"/>
</dbReference>
<comment type="caution">
    <text evidence="2">The sequence shown here is derived from an EMBL/GenBank/DDBJ whole genome shotgun (WGS) entry which is preliminary data.</text>
</comment>
<dbReference type="InterPro" id="IPR036806">
    <property type="entry name" value="YozE_SAM-like_sf"/>
</dbReference>
<dbReference type="OrthoDB" id="2242851at2"/>
<dbReference type="SUPFAM" id="SSF140652">
    <property type="entry name" value="YozE-like"/>
    <property type="match status" value="1"/>
</dbReference>
<sequence>MQLSFYSFIIRFVDKDADDPRSRLANAVHEDSTFPKHTEDFEEITQHLEMDSRYSRLLSAFDDAWSDYQLNK</sequence>
<dbReference type="RefSeq" id="WP_092084026.1">
    <property type="nucleotide sequence ID" value="NZ_FNEL01000003.1"/>
</dbReference>
<organism evidence="2 3">
    <name type="scientific">Dolosicoccus paucivorans</name>
    <dbReference type="NCBI Taxonomy" id="84521"/>
    <lineage>
        <taxon>Bacteria</taxon>
        <taxon>Bacillati</taxon>
        <taxon>Bacillota</taxon>
        <taxon>Bacilli</taxon>
        <taxon>Lactobacillales</taxon>
        <taxon>Aerococcaceae</taxon>
        <taxon>Dolosicoccus</taxon>
    </lineage>
</organism>
<dbReference type="AlphaFoldDB" id="A0A1G8J5X0"/>
<reference evidence="2 3" key="1">
    <citation type="submission" date="2017-09" db="EMBL/GenBank/DDBJ databases">
        <title>Bacterial strain isolated from the female urinary microbiota.</title>
        <authorList>
            <person name="Thomas-White K."/>
            <person name="Kumar N."/>
            <person name="Forster S."/>
            <person name="Putonti C."/>
            <person name="Lawley T."/>
            <person name="Wolfe A.J."/>
        </authorList>
    </citation>
    <scope>NUCLEOTIDE SEQUENCE [LARGE SCALE GENOMIC DNA]</scope>
    <source>
        <strain evidence="2 3">UMB0852</strain>
    </source>
</reference>
<dbReference type="Proteomes" id="UP000235682">
    <property type="component" value="Unassembled WGS sequence"/>
</dbReference>
<dbReference type="NCBIfam" id="NF010193">
    <property type="entry name" value="PRK13672.1"/>
    <property type="match status" value="1"/>
</dbReference>
<evidence type="ECO:0000313" key="2">
    <source>
        <dbReference type="EMBL" id="PMC59091.1"/>
    </source>
</evidence>
<dbReference type="STRING" id="84521.SAMN04487994_100350"/>
<evidence type="ECO:0000259" key="1">
    <source>
        <dbReference type="Pfam" id="PF06855"/>
    </source>
</evidence>
<gene>
    <name evidence="2" type="ORF">CJ205_01090</name>
</gene>
<evidence type="ECO:0000313" key="3">
    <source>
        <dbReference type="Proteomes" id="UP000235682"/>
    </source>
</evidence>